<accession>A0A1K2I414</accession>
<evidence type="ECO:0000256" key="2">
    <source>
        <dbReference type="ARBA" id="ARBA00022448"/>
    </source>
</evidence>
<evidence type="ECO:0000256" key="7">
    <source>
        <dbReference type="ARBA" id="ARBA00023136"/>
    </source>
</evidence>
<gene>
    <name evidence="11" type="ORF">LREN565_0232</name>
</gene>
<reference evidence="11" key="1">
    <citation type="submission" date="2016-11" db="EMBL/GenBank/DDBJ databases">
        <authorList>
            <person name="Jaros S."/>
            <person name="Januszkiewicz K."/>
            <person name="Wedrychowicz H."/>
        </authorList>
    </citation>
    <scope>NUCLEOTIDE SEQUENCE</scope>
    <source>
        <strain evidence="11">ACA-DC 565</strain>
    </source>
</reference>
<dbReference type="GO" id="GO:0008982">
    <property type="term" value="F:protein-N(PI)-phosphohistidine-sugar phosphotransferase activity"/>
    <property type="evidence" value="ECO:0007669"/>
    <property type="project" value="UniProtKB-UniRule"/>
</dbReference>
<keyword evidence="4 8" id="KW-0762">Sugar transport</keyword>
<feature type="transmembrane region" description="Helical" evidence="9">
    <location>
        <begin position="29"/>
        <end position="48"/>
    </location>
</feature>
<evidence type="ECO:0000259" key="10">
    <source>
        <dbReference type="PROSITE" id="PS51105"/>
    </source>
</evidence>
<dbReference type="InterPro" id="IPR051088">
    <property type="entry name" value="PTS_Sugar-EIIC/EIIB"/>
</dbReference>
<keyword evidence="11" id="KW-0808">Transferase</keyword>
<evidence type="ECO:0000256" key="6">
    <source>
        <dbReference type="ARBA" id="ARBA00022989"/>
    </source>
</evidence>
<protein>
    <recommendedName>
        <fullName evidence="8">Permease IIC component</fullName>
    </recommendedName>
</protein>
<evidence type="ECO:0000256" key="8">
    <source>
        <dbReference type="PIRNR" id="PIRNR006351"/>
    </source>
</evidence>
<dbReference type="GO" id="GO:0005886">
    <property type="term" value="C:plasma membrane"/>
    <property type="evidence" value="ECO:0007669"/>
    <property type="project" value="UniProtKB-SubCell"/>
</dbReference>
<keyword evidence="2 8" id="KW-0813">Transport</keyword>
<dbReference type="GO" id="GO:1901264">
    <property type="term" value="P:carbohydrate derivative transport"/>
    <property type="evidence" value="ECO:0007669"/>
    <property type="project" value="TreeGrafter"/>
</dbReference>
<dbReference type="PANTHER" id="PTHR33989:SF4">
    <property type="entry name" value="PTS SYSTEM N,N'-DIACETYLCHITOBIOSE-SPECIFIC EIIC COMPONENT"/>
    <property type="match status" value="1"/>
</dbReference>
<feature type="transmembrane region" description="Helical" evidence="9">
    <location>
        <begin position="236"/>
        <end position="264"/>
    </location>
</feature>
<evidence type="ECO:0000313" key="11">
    <source>
        <dbReference type="EMBL" id="SFZ87119.1"/>
    </source>
</evidence>
<evidence type="ECO:0000256" key="3">
    <source>
        <dbReference type="ARBA" id="ARBA00022475"/>
    </source>
</evidence>
<sequence>MNNWVNEKLLPPVMKFVGSRPIKALRDGMLYTMPFIIVGSIFLILAQFPEPHVASWMKSTGLTPYWNVAYNATFSVMAFVAVIGIAYSWVKAEGFTPLPAGILAGISFLLVMQPITPVTVGGKVVATAKQMVHSSYIDRNWMGGQGMVTAIIVGMVTGLIYTWFMKKDIRIKLPEQVPENVSASFTALIPAAVLITGWLIVYIIFDKLIGNSMTAFIYGLIQLPLQGLTDSFGGTLVLALLIPFLWFFGVHGSVIVGGILGPLLTANALANQKILDSGQTLTVANGGHIVTQQLLDQFMTVTGAGMTIGLVVFMTFFAKSRQWKDLGKLAIGPALFNINEPILFAAPIVMNPILAIPFFATPLLSAILTYFALFFGLIPLFPATIVPWTTPPIISGFLIGGWRAAAWQLLMLVMTFFIYLPFARKQDALNVAMETKG</sequence>
<evidence type="ECO:0000256" key="1">
    <source>
        <dbReference type="ARBA" id="ARBA00004651"/>
    </source>
</evidence>
<dbReference type="InterPro" id="IPR003352">
    <property type="entry name" value="PTS_EIIC"/>
</dbReference>
<feature type="transmembrane region" description="Helical" evidence="9">
    <location>
        <begin position="298"/>
        <end position="318"/>
    </location>
</feature>
<dbReference type="EMBL" id="LT634362">
    <property type="protein sequence ID" value="SFZ87119.1"/>
    <property type="molecule type" value="Genomic_DNA"/>
</dbReference>
<comment type="subcellular location">
    <subcellularLocation>
        <location evidence="1">Cell membrane</location>
        <topology evidence="1">Multi-pass membrane protein</topology>
    </subcellularLocation>
</comment>
<keyword evidence="6 9" id="KW-1133">Transmembrane helix</keyword>
<dbReference type="InterPro" id="IPR004501">
    <property type="entry name" value="PTS_EIIC_3"/>
</dbReference>
<organism evidence="11">
    <name type="scientific">Loigolactobacillus rennini</name>
    <dbReference type="NCBI Taxonomy" id="238013"/>
    <lineage>
        <taxon>Bacteria</taxon>
        <taxon>Bacillati</taxon>
        <taxon>Bacillota</taxon>
        <taxon>Bacilli</taxon>
        <taxon>Lactobacillales</taxon>
        <taxon>Lactobacillaceae</taxon>
        <taxon>Loigolactobacillus</taxon>
    </lineage>
</organism>
<keyword evidence="3 8" id="KW-1003">Cell membrane</keyword>
<feature type="transmembrane region" description="Helical" evidence="9">
    <location>
        <begin position="342"/>
        <end position="360"/>
    </location>
</feature>
<evidence type="ECO:0000256" key="5">
    <source>
        <dbReference type="ARBA" id="ARBA00022692"/>
    </source>
</evidence>
<feature type="transmembrane region" description="Helical" evidence="9">
    <location>
        <begin position="185"/>
        <end position="205"/>
    </location>
</feature>
<feature type="domain" description="PTS EIIC type-3" evidence="10">
    <location>
        <begin position="5"/>
        <end position="422"/>
    </location>
</feature>
<feature type="transmembrane region" description="Helical" evidence="9">
    <location>
        <begin position="146"/>
        <end position="164"/>
    </location>
</feature>
<feature type="transmembrane region" description="Helical" evidence="9">
    <location>
        <begin position="102"/>
        <end position="126"/>
    </location>
</feature>
<proteinExistence type="predicted"/>
<dbReference type="PIRSF" id="PIRSF006351">
    <property type="entry name" value="PTS_EIIC-Cellobiose"/>
    <property type="match status" value="1"/>
</dbReference>
<comment type="function">
    <text evidence="8">The phosphoenolpyruvate-dependent sugar phosphotransferase system (PTS), a major carbohydrate active -transport system, catalyzes the phosphorylation of incoming sugar substrates concomitant with their translocation across the cell membrane.</text>
</comment>
<evidence type="ECO:0000256" key="4">
    <source>
        <dbReference type="ARBA" id="ARBA00022597"/>
    </source>
</evidence>
<keyword evidence="7 8" id="KW-0472">Membrane</keyword>
<dbReference type="GO" id="GO:0009401">
    <property type="term" value="P:phosphoenolpyruvate-dependent sugar phosphotransferase system"/>
    <property type="evidence" value="ECO:0007669"/>
    <property type="project" value="InterPro"/>
</dbReference>
<dbReference type="PANTHER" id="PTHR33989">
    <property type="match status" value="1"/>
</dbReference>
<feature type="transmembrane region" description="Helical" evidence="9">
    <location>
        <begin position="367"/>
        <end position="385"/>
    </location>
</feature>
<dbReference type="AlphaFoldDB" id="A0A1K2I414"/>
<dbReference type="NCBIfam" id="TIGR00410">
    <property type="entry name" value="lacE"/>
    <property type="match status" value="1"/>
</dbReference>
<keyword evidence="5 9" id="KW-0812">Transmembrane</keyword>
<feature type="transmembrane region" description="Helical" evidence="9">
    <location>
        <begin position="405"/>
        <end position="423"/>
    </location>
</feature>
<dbReference type="InterPro" id="IPR004796">
    <property type="entry name" value="PTS_IIC_cello"/>
</dbReference>
<name>A0A1K2I414_9LACO</name>
<dbReference type="Pfam" id="PF02378">
    <property type="entry name" value="PTS_EIIC"/>
    <property type="match status" value="1"/>
</dbReference>
<dbReference type="PROSITE" id="PS51105">
    <property type="entry name" value="PTS_EIIC_TYPE_3"/>
    <property type="match status" value="1"/>
</dbReference>
<evidence type="ECO:0000256" key="9">
    <source>
        <dbReference type="SAM" id="Phobius"/>
    </source>
</evidence>
<feature type="transmembrane region" description="Helical" evidence="9">
    <location>
        <begin position="68"/>
        <end position="90"/>
    </location>
</feature>